<feature type="transmembrane region" description="Helical" evidence="6">
    <location>
        <begin position="158"/>
        <end position="180"/>
    </location>
</feature>
<keyword evidence="4 6" id="KW-1133">Transmembrane helix</keyword>
<dbReference type="InterPro" id="IPR011701">
    <property type="entry name" value="MFS"/>
</dbReference>
<dbReference type="RefSeq" id="WP_274265778.1">
    <property type="nucleotide sequence ID" value="NZ_CP117880.1"/>
</dbReference>
<feature type="transmembrane region" description="Helical" evidence="6">
    <location>
        <begin position="99"/>
        <end position="117"/>
    </location>
</feature>
<dbReference type="Proteomes" id="UP001221558">
    <property type="component" value="Chromosome"/>
</dbReference>
<keyword evidence="3 6" id="KW-0812">Transmembrane</keyword>
<feature type="transmembrane region" description="Helical" evidence="6">
    <location>
        <begin position="292"/>
        <end position="319"/>
    </location>
</feature>
<evidence type="ECO:0000259" key="7">
    <source>
        <dbReference type="PROSITE" id="PS50850"/>
    </source>
</evidence>
<dbReference type="PANTHER" id="PTHR43124">
    <property type="entry name" value="PURINE EFFLUX PUMP PBUE"/>
    <property type="match status" value="1"/>
</dbReference>
<organism evidence="8 9">
    <name type="scientific">Sphingobacterium oryzagri</name>
    <dbReference type="NCBI Taxonomy" id="3025669"/>
    <lineage>
        <taxon>Bacteria</taxon>
        <taxon>Pseudomonadati</taxon>
        <taxon>Bacteroidota</taxon>
        <taxon>Sphingobacteriia</taxon>
        <taxon>Sphingobacteriales</taxon>
        <taxon>Sphingobacteriaceae</taxon>
        <taxon>Sphingobacterium</taxon>
    </lineage>
</organism>
<dbReference type="EMBL" id="CP117880">
    <property type="protein sequence ID" value="WDF67042.1"/>
    <property type="molecule type" value="Genomic_DNA"/>
</dbReference>
<gene>
    <name evidence="8" type="ORF">PQ465_12070</name>
</gene>
<evidence type="ECO:0000256" key="6">
    <source>
        <dbReference type="SAM" id="Phobius"/>
    </source>
</evidence>
<dbReference type="Pfam" id="PF07690">
    <property type="entry name" value="MFS_1"/>
    <property type="match status" value="1"/>
</dbReference>
<feature type="transmembrane region" description="Helical" evidence="6">
    <location>
        <begin position="331"/>
        <end position="352"/>
    </location>
</feature>
<evidence type="ECO:0000256" key="4">
    <source>
        <dbReference type="ARBA" id="ARBA00022989"/>
    </source>
</evidence>
<dbReference type="PROSITE" id="PS50850">
    <property type="entry name" value="MFS"/>
    <property type="match status" value="1"/>
</dbReference>
<reference evidence="8 9" key="1">
    <citation type="submission" date="2023-02" db="EMBL/GenBank/DDBJ databases">
        <title>Genome sequence of Sphingobacterium sp. KACC 22765.</title>
        <authorList>
            <person name="Kim S."/>
            <person name="Heo J."/>
            <person name="Kwon S.-W."/>
        </authorList>
    </citation>
    <scope>NUCLEOTIDE SEQUENCE [LARGE SCALE GENOMIC DNA]</scope>
    <source>
        <strain evidence="8 9">KACC 22765</strain>
    </source>
</reference>
<protein>
    <submittedName>
        <fullName evidence="8">MFS transporter</fullName>
    </submittedName>
</protein>
<proteinExistence type="predicted"/>
<keyword evidence="5 6" id="KW-0472">Membrane</keyword>
<feature type="transmembrane region" description="Helical" evidence="6">
    <location>
        <begin position="69"/>
        <end position="87"/>
    </location>
</feature>
<evidence type="ECO:0000256" key="1">
    <source>
        <dbReference type="ARBA" id="ARBA00004651"/>
    </source>
</evidence>
<evidence type="ECO:0000256" key="3">
    <source>
        <dbReference type="ARBA" id="ARBA00022692"/>
    </source>
</evidence>
<feature type="transmembrane region" description="Helical" evidence="6">
    <location>
        <begin position="129"/>
        <end position="152"/>
    </location>
</feature>
<comment type="subcellular location">
    <subcellularLocation>
        <location evidence="1">Cell membrane</location>
        <topology evidence="1">Multi-pass membrane protein</topology>
    </subcellularLocation>
</comment>
<evidence type="ECO:0000256" key="5">
    <source>
        <dbReference type="ARBA" id="ARBA00023136"/>
    </source>
</evidence>
<dbReference type="InterPro" id="IPR020846">
    <property type="entry name" value="MFS_dom"/>
</dbReference>
<dbReference type="Gene3D" id="1.20.1250.20">
    <property type="entry name" value="MFS general substrate transporter like domains"/>
    <property type="match status" value="2"/>
</dbReference>
<dbReference type="CDD" id="cd17324">
    <property type="entry name" value="MFS_NepI_like"/>
    <property type="match status" value="1"/>
</dbReference>
<keyword evidence="2" id="KW-1003">Cell membrane</keyword>
<accession>A0ABY7WBK5</accession>
<dbReference type="SUPFAM" id="SSF103473">
    <property type="entry name" value="MFS general substrate transporter"/>
    <property type="match status" value="1"/>
</dbReference>
<evidence type="ECO:0000313" key="9">
    <source>
        <dbReference type="Proteomes" id="UP001221558"/>
    </source>
</evidence>
<feature type="transmembrane region" description="Helical" evidence="6">
    <location>
        <begin position="201"/>
        <end position="224"/>
    </location>
</feature>
<keyword evidence="9" id="KW-1185">Reference proteome</keyword>
<feature type="transmembrane region" description="Helical" evidence="6">
    <location>
        <begin position="44"/>
        <end position="62"/>
    </location>
</feature>
<dbReference type="InterPro" id="IPR036259">
    <property type="entry name" value="MFS_trans_sf"/>
</dbReference>
<dbReference type="InterPro" id="IPR050189">
    <property type="entry name" value="MFS_Efflux_Transporters"/>
</dbReference>
<feature type="transmembrane region" description="Helical" evidence="6">
    <location>
        <begin position="358"/>
        <end position="376"/>
    </location>
</feature>
<sequence length="383" mass="40690">MFRKLFPLTLGGLGIGTTEFVMMGILPNIAETLQISIPKAGNLISGYALGVVIGGPLLVSLMRKLDYKISLILLGMLFLVFNGLCALSDNYYTLLCLRFFSGLPHGAFFGIGSVVAANSVPANKQARAVSLMFLGLTAANLLTVPFGTYLAIKFTWSYTFYMVALIGLVTVIAIIFFLPPTGKEITPKKTKSVPLLQKREALLILSMTAVGTAGTFAWISYIAPLMTNVAQVEQSFIPQIMILIGVGMVVGNLTGGILSDRLKPARACLILLFAISVAFLTTYFLATLPHLLLITTFITACLSMAIATPIQLLIMAHAASSKSVAAASTQAAFNVANSIGAFLGGIPLTLGFGLRSPQLVACGLALCGVLLAYKLYRSETKET</sequence>
<evidence type="ECO:0000313" key="8">
    <source>
        <dbReference type="EMBL" id="WDF67042.1"/>
    </source>
</evidence>
<feature type="transmembrane region" description="Helical" evidence="6">
    <location>
        <begin position="236"/>
        <end position="255"/>
    </location>
</feature>
<feature type="domain" description="Major facilitator superfamily (MFS) profile" evidence="7">
    <location>
        <begin position="4"/>
        <end position="380"/>
    </location>
</feature>
<evidence type="ECO:0000256" key="2">
    <source>
        <dbReference type="ARBA" id="ARBA00022475"/>
    </source>
</evidence>
<dbReference type="PANTHER" id="PTHR43124:SF3">
    <property type="entry name" value="CHLORAMPHENICOL EFFLUX PUMP RV0191"/>
    <property type="match status" value="1"/>
</dbReference>
<feature type="transmembrane region" description="Helical" evidence="6">
    <location>
        <begin position="267"/>
        <end position="286"/>
    </location>
</feature>
<name>A0ABY7WBK5_9SPHI</name>